<sequence>MCEEEKEVSQKNLGKISKAHYEKEKYPDRYTIEIIVKLLKCSYNKVSFASIFCFKICLFQIYNWFRNQRHKDKKNRIVLSPRPNEKTKRTICDKSSTSSAAEEKKIRENGSSPENSFESLHSRIIFRMK</sequence>
<name>E3NGI0_CAERE</name>
<dbReference type="EMBL" id="DS268654">
    <property type="protein sequence ID" value="EFO97098.1"/>
    <property type="molecule type" value="Genomic_DNA"/>
</dbReference>
<keyword evidence="7" id="KW-1185">Reference proteome</keyword>
<dbReference type="InterPro" id="IPR001356">
    <property type="entry name" value="HD"/>
</dbReference>
<dbReference type="InterPro" id="IPR009057">
    <property type="entry name" value="Homeodomain-like_sf"/>
</dbReference>
<evidence type="ECO:0000256" key="3">
    <source>
        <dbReference type="SAM" id="MobiDB-lite"/>
    </source>
</evidence>
<evidence type="ECO:0000256" key="4">
    <source>
        <dbReference type="SAM" id="Phobius"/>
    </source>
</evidence>
<feature type="DNA-binding region" description="Homeobox" evidence="2">
    <location>
        <begin position="20"/>
        <end position="76"/>
    </location>
</feature>
<evidence type="ECO:0000313" key="7">
    <source>
        <dbReference type="Proteomes" id="UP000008281"/>
    </source>
</evidence>
<dbReference type="GO" id="GO:0003677">
    <property type="term" value="F:DNA binding"/>
    <property type="evidence" value="ECO:0007669"/>
    <property type="project" value="UniProtKB-UniRule"/>
</dbReference>
<gene>
    <name evidence="6" type="ORF">CRE_31537</name>
</gene>
<dbReference type="AlphaFoldDB" id="E3NGI0"/>
<dbReference type="HOGENOM" id="CLU_1950789_0_0_1"/>
<keyword evidence="4" id="KW-1133">Transmembrane helix</keyword>
<dbReference type="CDD" id="cd00086">
    <property type="entry name" value="homeodomain"/>
    <property type="match status" value="1"/>
</dbReference>
<evidence type="ECO:0000259" key="5">
    <source>
        <dbReference type="PROSITE" id="PS50071"/>
    </source>
</evidence>
<accession>E3NGI0</accession>
<comment type="subcellular location">
    <subcellularLocation>
        <location evidence="1 2">Nucleus</location>
    </subcellularLocation>
</comment>
<organism evidence="7">
    <name type="scientific">Caenorhabditis remanei</name>
    <name type="common">Caenorhabditis vulgaris</name>
    <dbReference type="NCBI Taxonomy" id="31234"/>
    <lineage>
        <taxon>Eukaryota</taxon>
        <taxon>Metazoa</taxon>
        <taxon>Ecdysozoa</taxon>
        <taxon>Nematoda</taxon>
        <taxon>Chromadorea</taxon>
        <taxon>Rhabditida</taxon>
        <taxon>Rhabditina</taxon>
        <taxon>Rhabditomorpha</taxon>
        <taxon>Rhabditoidea</taxon>
        <taxon>Rhabditidae</taxon>
        <taxon>Peloderinae</taxon>
        <taxon>Caenorhabditis</taxon>
    </lineage>
</organism>
<evidence type="ECO:0000313" key="6">
    <source>
        <dbReference type="EMBL" id="EFO97098.1"/>
    </source>
</evidence>
<protein>
    <recommendedName>
        <fullName evidence="5">Homeobox domain-containing protein</fullName>
    </recommendedName>
</protein>
<feature type="region of interest" description="Disordered" evidence="3">
    <location>
        <begin position="75"/>
        <end position="117"/>
    </location>
</feature>
<evidence type="ECO:0000256" key="2">
    <source>
        <dbReference type="PROSITE-ProRule" id="PRU00108"/>
    </source>
</evidence>
<keyword evidence="2" id="KW-0539">Nucleus</keyword>
<keyword evidence="4" id="KW-0812">Transmembrane</keyword>
<feature type="compositionally biased region" description="Basic and acidic residues" evidence="3">
    <location>
        <begin position="83"/>
        <end position="92"/>
    </location>
</feature>
<dbReference type="GO" id="GO:0005634">
    <property type="term" value="C:nucleus"/>
    <property type="evidence" value="ECO:0007669"/>
    <property type="project" value="UniProtKB-SubCell"/>
</dbReference>
<dbReference type="InParanoid" id="E3NGI0"/>
<dbReference type="Proteomes" id="UP000008281">
    <property type="component" value="Unassembled WGS sequence"/>
</dbReference>
<proteinExistence type="predicted"/>
<dbReference type="SUPFAM" id="SSF46689">
    <property type="entry name" value="Homeodomain-like"/>
    <property type="match status" value="1"/>
</dbReference>
<keyword evidence="4" id="KW-0472">Membrane</keyword>
<dbReference type="Gene3D" id="1.10.10.60">
    <property type="entry name" value="Homeodomain-like"/>
    <property type="match status" value="1"/>
</dbReference>
<keyword evidence="2" id="KW-0238">DNA-binding</keyword>
<feature type="domain" description="Homeobox" evidence="5">
    <location>
        <begin position="18"/>
        <end position="75"/>
    </location>
</feature>
<evidence type="ECO:0000256" key="1">
    <source>
        <dbReference type="ARBA" id="ARBA00004123"/>
    </source>
</evidence>
<keyword evidence="2" id="KW-0371">Homeobox</keyword>
<dbReference type="PROSITE" id="PS50071">
    <property type="entry name" value="HOMEOBOX_2"/>
    <property type="match status" value="1"/>
</dbReference>
<reference evidence="6" key="1">
    <citation type="submission" date="2007-07" db="EMBL/GenBank/DDBJ databases">
        <title>PCAP assembly of the Caenorhabditis remanei genome.</title>
        <authorList>
            <consortium name="The Caenorhabditis remanei Sequencing Consortium"/>
            <person name="Wilson R.K."/>
        </authorList>
    </citation>
    <scope>NUCLEOTIDE SEQUENCE [LARGE SCALE GENOMIC DNA]</scope>
    <source>
        <strain evidence="6">PB4641</strain>
    </source>
</reference>
<feature type="transmembrane region" description="Helical" evidence="4">
    <location>
        <begin position="46"/>
        <end position="65"/>
    </location>
</feature>